<dbReference type="Proteomes" id="UP000319138">
    <property type="component" value="Unassembled WGS sequence"/>
</dbReference>
<sequence length="393" mass="43768">MAKISGILTDGAGQIINDCTIELYAKKTTINVLTQTQAFTVASNGRYSMNVSPCEYDVSLIINGFPKKRLGSINVYSDSRNGSLNDFLINPSETDVTPEFIKQVIDARNEAREWASAIEPSTLVRYCGDLADTHISNLGAMSKGIYYQPQNAKAKLEFGYPVTEAGSLIVLPTLTEGNQSCVQIYTLYKSGRQFIRNYRGSNTSGFWENWIEQITTANIHEFVPIGEFRLMPFRAGELPFGWYFRNGDNYFLSSPQGQVLNRLSDNYKRDHQITIKNINGQYYINVPSAFAPDGRGFFERPANGTTRQIGSWEDDAIREIWGHFDTGVVDNHVGYAKGAFAGAYAINPKGGAFQPTRDLDAWGYEFFASRVVPTANENRPLNIGLTPAIYLGV</sequence>
<evidence type="ECO:0000313" key="2">
    <source>
        <dbReference type="EMBL" id="TSJ91850.1"/>
    </source>
</evidence>
<name>A0A556RSH7_9GAMM</name>
<dbReference type="Pfam" id="PF08400">
    <property type="entry name" value="phage_tail_N"/>
    <property type="match status" value="1"/>
</dbReference>
<gene>
    <name evidence="2" type="ORF">FPQ14_00870</name>
</gene>
<organism evidence="2 3">
    <name type="scientific">Gilliamella apicola</name>
    <dbReference type="NCBI Taxonomy" id="1196095"/>
    <lineage>
        <taxon>Bacteria</taxon>
        <taxon>Pseudomonadati</taxon>
        <taxon>Pseudomonadota</taxon>
        <taxon>Gammaproteobacteria</taxon>
        <taxon>Orbales</taxon>
        <taxon>Orbaceae</taxon>
        <taxon>Gilliamella</taxon>
    </lineage>
</organism>
<feature type="domain" description="Lambda-like tail fibre protein N-terminal" evidence="1">
    <location>
        <begin position="3"/>
        <end position="119"/>
    </location>
</feature>
<dbReference type="RefSeq" id="WP_144187617.1">
    <property type="nucleotide sequence ID" value="NZ_VMHL01000001.1"/>
</dbReference>
<protein>
    <recommendedName>
        <fullName evidence="1">Lambda-like tail fibre protein N-terminal domain-containing protein</fullName>
    </recommendedName>
</protein>
<evidence type="ECO:0000313" key="3">
    <source>
        <dbReference type="Proteomes" id="UP000319138"/>
    </source>
</evidence>
<dbReference type="SUPFAM" id="SSF88874">
    <property type="entry name" value="Receptor-binding domain of short tail fibre protein gp12"/>
    <property type="match status" value="1"/>
</dbReference>
<accession>A0A556RSH7</accession>
<comment type="caution">
    <text evidence="2">The sequence shown here is derived from an EMBL/GenBank/DDBJ whole genome shotgun (WGS) entry which is preliminary data.</text>
</comment>
<dbReference type="InterPro" id="IPR013609">
    <property type="entry name" value="Stf-like_N"/>
</dbReference>
<dbReference type="CDD" id="cd19958">
    <property type="entry name" value="pyocin_knob"/>
    <property type="match status" value="1"/>
</dbReference>
<dbReference type="EMBL" id="VMHL01000001">
    <property type="protein sequence ID" value="TSJ91850.1"/>
    <property type="molecule type" value="Genomic_DNA"/>
</dbReference>
<evidence type="ECO:0000259" key="1">
    <source>
        <dbReference type="Pfam" id="PF08400"/>
    </source>
</evidence>
<reference evidence="2 3" key="1">
    <citation type="submission" date="2019-07" db="EMBL/GenBank/DDBJ databases">
        <title>Gilliamella genomes.</title>
        <authorList>
            <person name="Zheng H."/>
        </authorList>
    </citation>
    <scope>NUCLEOTIDE SEQUENCE [LARGE SCALE GENOMIC DNA]</scope>
    <source>
        <strain evidence="2 3">W8131</strain>
    </source>
</reference>
<dbReference type="Gene3D" id="2.60.40.1120">
    <property type="entry name" value="Carboxypeptidase-like, regulatory domain"/>
    <property type="match status" value="1"/>
</dbReference>
<dbReference type="AlphaFoldDB" id="A0A556RSH7"/>
<proteinExistence type="predicted"/>